<name>A0ABQ9W8F4_SAGOE</name>
<reference evidence="1 2" key="1">
    <citation type="submission" date="2023-05" db="EMBL/GenBank/DDBJ databases">
        <title>B98-5 Cell Line De Novo Hybrid Assembly: An Optical Mapping Approach.</title>
        <authorList>
            <person name="Kananen K."/>
            <person name="Auerbach J.A."/>
            <person name="Kautto E."/>
            <person name="Blachly J.S."/>
        </authorList>
    </citation>
    <scope>NUCLEOTIDE SEQUENCE [LARGE SCALE GENOMIC DNA]</scope>
    <source>
        <strain evidence="1">B95-8</strain>
        <tissue evidence="1">Cell line</tissue>
    </source>
</reference>
<dbReference type="PANTHER" id="PTHR16206:SF11">
    <property type="entry name" value="DEP DOMAIN-CONTAINING PROTEIN 1B"/>
    <property type="match status" value="1"/>
</dbReference>
<gene>
    <name evidence="1" type="primary">DEPDC1B_1</name>
    <name evidence="1" type="ORF">P7K49_004785</name>
</gene>
<dbReference type="PANTHER" id="PTHR16206">
    <property type="entry name" value="DEP DOMAIN-CONTAINING"/>
    <property type="match status" value="1"/>
</dbReference>
<dbReference type="EMBL" id="JASSZA010000002">
    <property type="protein sequence ID" value="KAK2117898.1"/>
    <property type="molecule type" value="Genomic_DNA"/>
</dbReference>
<evidence type="ECO:0000313" key="2">
    <source>
        <dbReference type="Proteomes" id="UP001266305"/>
    </source>
</evidence>
<keyword evidence="2" id="KW-1185">Reference proteome</keyword>
<protein>
    <submittedName>
        <fullName evidence="1">DEP domain-containing protein 1B</fullName>
    </submittedName>
</protein>
<accession>A0ABQ9W8F4</accession>
<comment type="caution">
    <text evidence="1">The sequence shown here is derived from an EMBL/GenBank/DDBJ whole genome shotgun (WGS) entry which is preliminary data.</text>
</comment>
<dbReference type="Proteomes" id="UP001266305">
    <property type="component" value="Unassembled WGS sequence"/>
</dbReference>
<evidence type="ECO:0000313" key="1">
    <source>
        <dbReference type="EMBL" id="KAK2117898.1"/>
    </source>
</evidence>
<feature type="non-terminal residue" evidence="1">
    <location>
        <position position="1"/>
    </location>
</feature>
<sequence>PEEFEYQRSYGSQEPLAALLEEVIADAKLSSKEKKKKLKQFQKSYPEVYQERFPTPESEALLFPEKPKPKPQLLMWALKKPFQPFQRTRSFRM</sequence>
<proteinExistence type="predicted"/>
<organism evidence="1 2">
    <name type="scientific">Saguinus oedipus</name>
    <name type="common">Cotton-top tamarin</name>
    <name type="synonym">Oedipomidas oedipus</name>
    <dbReference type="NCBI Taxonomy" id="9490"/>
    <lineage>
        <taxon>Eukaryota</taxon>
        <taxon>Metazoa</taxon>
        <taxon>Chordata</taxon>
        <taxon>Craniata</taxon>
        <taxon>Vertebrata</taxon>
        <taxon>Euteleostomi</taxon>
        <taxon>Mammalia</taxon>
        <taxon>Eutheria</taxon>
        <taxon>Euarchontoglires</taxon>
        <taxon>Primates</taxon>
        <taxon>Haplorrhini</taxon>
        <taxon>Platyrrhini</taxon>
        <taxon>Cebidae</taxon>
        <taxon>Callitrichinae</taxon>
        <taxon>Saguinus</taxon>
    </lineage>
</organism>